<evidence type="ECO:0000313" key="2">
    <source>
        <dbReference type="Proteomes" id="UP000592780"/>
    </source>
</evidence>
<comment type="caution">
    <text evidence="1">The sequence shown here is derived from an EMBL/GenBank/DDBJ whole genome shotgun (WGS) entry which is preliminary data.</text>
</comment>
<sequence length="64" mass="7212">MYSVEDIHALMAIKGTKKCFRYIALGDVVALFGLIVTHLFPNILHAVKDVSRDCSEHWRISPAN</sequence>
<name>A0A6I1QAD4_PARAM</name>
<reference evidence="1 2" key="1">
    <citation type="submission" date="2020-08" db="EMBL/GenBank/DDBJ databases">
        <title>Genomic Encyclopedia of Type Strains, Phase IV (KMG-V): Genome sequencing to study the core and pangenomes of soil and plant-associated prokaryotes.</title>
        <authorList>
            <person name="Whitman W."/>
        </authorList>
    </citation>
    <scope>NUCLEOTIDE SEQUENCE [LARGE SCALE GENOMIC DNA]</scope>
    <source>
        <strain evidence="1 2">JPY158</strain>
    </source>
</reference>
<protein>
    <submittedName>
        <fullName evidence="1">Uncharacterized protein</fullName>
    </submittedName>
</protein>
<organism evidence="1 2">
    <name type="scientific">Paraburkholderia atlantica</name>
    <dbReference type="NCBI Taxonomy" id="2654982"/>
    <lineage>
        <taxon>Bacteria</taxon>
        <taxon>Pseudomonadati</taxon>
        <taxon>Pseudomonadota</taxon>
        <taxon>Betaproteobacteria</taxon>
        <taxon>Burkholderiales</taxon>
        <taxon>Burkholderiaceae</taxon>
        <taxon>Paraburkholderia</taxon>
    </lineage>
</organism>
<accession>A0A6I1QAD4</accession>
<dbReference type="RefSeq" id="WP_152854951.1">
    <property type="nucleotide sequence ID" value="NZ_JBNDLN010000003.1"/>
</dbReference>
<dbReference type="EMBL" id="JACHDD010000028">
    <property type="protein sequence ID" value="MBB5429465.1"/>
    <property type="molecule type" value="Genomic_DNA"/>
</dbReference>
<proteinExistence type="predicted"/>
<dbReference type="Proteomes" id="UP000592780">
    <property type="component" value="Unassembled WGS sequence"/>
</dbReference>
<gene>
    <name evidence="1" type="ORF">HDG40_007662</name>
</gene>
<keyword evidence="2" id="KW-1185">Reference proteome</keyword>
<evidence type="ECO:0000313" key="1">
    <source>
        <dbReference type="EMBL" id="MBB5429465.1"/>
    </source>
</evidence>
<dbReference type="AlphaFoldDB" id="A0A6I1QAD4"/>